<reference evidence="11" key="1">
    <citation type="submission" date="2025-08" db="UniProtKB">
        <authorList>
            <consortium name="RefSeq"/>
        </authorList>
    </citation>
    <scope>IDENTIFICATION</scope>
</reference>
<keyword evidence="3" id="KW-0813">Transport</keyword>
<keyword evidence="5" id="KW-0029">Amino-acid transport</keyword>
<dbReference type="PANTHER" id="PTHR11153">
    <property type="entry name" value="SIDEROFLEXIN"/>
    <property type="match status" value="1"/>
</dbReference>
<evidence type="ECO:0000256" key="8">
    <source>
        <dbReference type="ARBA" id="ARBA00023136"/>
    </source>
</evidence>
<dbReference type="AlphaFoldDB" id="A0AAX6S0M0"/>
<evidence type="ECO:0000313" key="10">
    <source>
        <dbReference type="Proteomes" id="UP000694906"/>
    </source>
</evidence>
<keyword evidence="10" id="KW-1185">Reference proteome</keyword>
<evidence type="ECO:0000256" key="7">
    <source>
        <dbReference type="ARBA" id="ARBA00023128"/>
    </source>
</evidence>
<evidence type="ECO:0000256" key="3">
    <source>
        <dbReference type="ARBA" id="ARBA00022448"/>
    </source>
</evidence>
<evidence type="ECO:0000256" key="4">
    <source>
        <dbReference type="ARBA" id="ARBA00022692"/>
    </source>
</evidence>
<dbReference type="GO" id="GO:0015075">
    <property type="term" value="F:monoatomic ion transmembrane transporter activity"/>
    <property type="evidence" value="ECO:0007669"/>
    <property type="project" value="InterPro"/>
</dbReference>
<dbReference type="InterPro" id="IPR004686">
    <property type="entry name" value="Mtc"/>
</dbReference>
<dbReference type="NCBIfam" id="TIGR00798">
    <property type="entry name" value="mtc"/>
    <property type="match status" value="1"/>
</dbReference>
<evidence type="ECO:0000256" key="9">
    <source>
        <dbReference type="RuleBase" id="RU362000"/>
    </source>
</evidence>
<evidence type="ECO:0000313" key="11">
    <source>
        <dbReference type="RefSeq" id="XP_021101170.1"/>
    </source>
</evidence>
<evidence type="ECO:0000256" key="5">
    <source>
        <dbReference type="ARBA" id="ARBA00022970"/>
    </source>
</evidence>
<comment type="similarity">
    <text evidence="2 9">Belongs to the sideroflexin family.</text>
</comment>
<gene>
    <name evidence="11" type="primary">Sfxn2</name>
</gene>
<dbReference type="Pfam" id="PF03820">
    <property type="entry name" value="SFXNs"/>
    <property type="match status" value="1"/>
</dbReference>
<feature type="transmembrane region" description="Helical" evidence="9">
    <location>
        <begin position="211"/>
        <end position="234"/>
    </location>
</feature>
<keyword evidence="7 9" id="KW-0496">Mitochondrion</keyword>
<protein>
    <recommendedName>
        <fullName evidence="9">Sidoreflexin</fullName>
    </recommendedName>
</protein>
<keyword evidence="8 9" id="KW-0472">Membrane</keyword>
<accession>A0AAX6S0M0</accession>
<feature type="transmembrane region" description="Helical" evidence="9">
    <location>
        <begin position="255"/>
        <end position="278"/>
    </location>
</feature>
<dbReference type="PANTHER" id="PTHR11153:SF14">
    <property type="entry name" value="SIDEROFLEXIN-2"/>
    <property type="match status" value="1"/>
</dbReference>
<dbReference type="Proteomes" id="UP000694906">
    <property type="component" value="Unplaced"/>
</dbReference>
<dbReference type="GO" id="GO:0140300">
    <property type="term" value="P:serine import into mitochondrion"/>
    <property type="evidence" value="ECO:0007669"/>
    <property type="project" value="TreeGrafter"/>
</dbReference>
<evidence type="ECO:0000256" key="6">
    <source>
        <dbReference type="ARBA" id="ARBA00022989"/>
    </source>
</evidence>
<comment type="subcellular location">
    <subcellularLocation>
        <location evidence="1 9">Mitochondrion membrane</location>
        <topology evidence="1 9">Multi-pass membrane protein</topology>
    </subcellularLocation>
</comment>
<proteinExistence type="inferred from homology"/>
<evidence type="ECO:0000256" key="1">
    <source>
        <dbReference type="ARBA" id="ARBA00004225"/>
    </source>
</evidence>
<comment type="caution">
    <text evidence="9">Lacks conserved residue(s) required for the propagation of feature annotation.</text>
</comment>
<evidence type="ECO:0000256" key="2">
    <source>
        <dbReference type="ARBA" id="ARBA00005974"/>
    </source>
</evidence>
<dbReference type="GeneID" id="101696968"/>
<keyword evidence="6 9" id="KW-1133">Transmembrane helix</keyword>
<dbReference type="CTD" id="118980"/>
<dbReference type="RefSeq" id="XP_021101170.1">
    <property type="nucleotide sequence ID" value="XM_021245511.1"/>
</dbReference>
<name>A0AAX6S0M0_HETGA</name>
<organism evidence="10 11">
    <name type="scientific">Heterocephalus glaber</name>
    <name type="common">Naked mole rat</name>
    <dbReference type="NCBI Taxonomy" id="10181"/>
    <lineage>
        <taxon>Eukaryota</taxon>
        <taxon>Metazoa</taxon>
        <taxon>Chordata</taxon>
        <taxon>Craniata</taxon>
        <taxon>Vertebrata</taxon>
        <taxon>Euteleostomi</taxon>
        <taxon>Mammalia</taxon>
        <taxon>Eutheria</taxon>
        <taxon>Euarchontoglires</taxon>
        <taxon>Glires</taxon>
        <taxon>Rodentia</taxon>
        <taxon>Hystricomorpha</taxon>
        <taxon>Bathyergidae</taxon>
        <taxon>Heterocephalus</taxon>
    </lineage>
</organism>
<sequence>MEGDLSGFNIDTPRWDQRSFLGRLKHFLSITDPRTILQPEQELDWAKAMVEQSRMGVMPPGTQVEQLLYAKKLYDSAFHPDTGEKMNMIGRMSFQVPGGMIITGFMLHFYRTVPAVIFWQWVNQSFNALVNYTNRNAASPTSVSPLHSHLNAPVVPCPQQRAPPLVCRWVPFAAVAAANCVNIPMMRQQELIQGISVKDKNQNEVGHSQRAAALGITQVVISRIAMAAPGMILLPVIMERLEKLDFMKKAKVLHVPLQVTLCGCFLLFMVPVACALFPQTCELPVSCLERELRDTVKAKVGESSPYVYFNKGL</sequence>
<dbReference type="GO" id="GO:0005743">
    <property type="term" value="C:mitochondrial inner membrane"/>
    <property type="evidence" value="ECO:0007669"/>
    <property type="project" value="TreeGrafter"/>
</dbReference>
<keyword evidence="4 9" id="KW-0812">Transmembrane</keyword>